<dbReference type="GO" id="GO:0005886">
    <property type="term" value="C:plasma membrane"/>
    <property type="evidence" value="ECO:0007669"/>
    <property type="project" value="UniProtKB-SubCell"/>
</dbReference>
<feature type="transmembrane region" description="Helical" evidence="7">
    <location>
        <begin position="99"/>
        <end position="119"/>
    </location>
</feature>
<keyword evidence="3" id="KW-1003">Cell membrane</keyword>
<dbReference type="KEGG" id="sgbi:P3F81_04045"/>
<feature type="transmembrane region" description="Helical" evidence="7">
    <location>
        <begin position="12"/>
        <end position="36"/>
    </location>
</feature>
<dbReference type="PANTHER" id="PTHR32322">
    <property type="entry name" value="INNER MEMBRANE TRANSPORTER"/>
    <property type="match status" value="1"/>
</dbReference>
<dbReference type="PANTHER" id="PTHR32322:SF18">
    <property type="entry name" value="S-ADENOSYLMETHIONINE_S-ADENOSYLHOMOCYSTEINE TRANSPORTER"/>
    <property type="match status" value="1"/>
</dbReference>
<feature type="transmembrane region" description="Helical" evidence="7">
    <location>
        <begin position="273"/>
        <end position="291"/>
    </location>
</feature>
<evidence type="ECO:0000256" key="2">
    <source>
        <dbReference type="ARBA" id="ARBA00007362"/>
    </source>
</evidence>
<organism evidence="9 10">
    <name type="scientific">Selenobaculum gibii</name>
    <dbReference type="NCBI Taxonomy" id="3054208"/>
    <lineage>
        <taxon>Bacteria</taxon>
        <taxon>Bacillati</taxon>
        <taxon>Bacillota</taxon>
        <taxon>Negativicutes</taxon>
        <taxon>Selenomonadales</taxon>
        <taxon>Selenomonadaceae</taxon>
        <taxon>Selenobaculum</taxon>
    </lineage>
</organism>
<proteinExistence type="inferred from homology"/>
<sequence length="294" mass="32981">MFSMKNKWLGSIYLTLAASIWGGMFVVVKIVVPVILPIELVWLRYLVAGLVLLLWGVVTKQKWRIDKRDWKWIFLIGLIGNTISIVTQEYGTLFSSAQTGAIVTSATPAFMLIFAKVLLKEKLTKRKVVSVVLATLGVFLIVGINRVDLSHQLGGIFLFIAALTWALMSILIKLVPSKYSIYLITNYAIWVAVTLLTPFVIAYFQQIAWNRLQEPMIGGGILYLGAVSTAGAFILWNKGIQMMDCATSGLFFFFQPLVGTFLGWLILHEPLTIWFWIGSLLIFASVLLITLKRK</sequence>
<evidence type="ECO:0000256" key="4">
    <source>
        <dbReference type="ARBA" id="ARBA00022692"/>
    </source>
</evidence>
<dbReference type="AlphaFoldDB" id="A0A9Y2AJF5"/>
<feature type="transmembrane region" description="Helical" evidence="7">
    <location>
        <begin position="153"/>
        <end position="175"/>
    </location>
</feature>
<dbReference type="RefSeq" id="WP_309320675.1">
    <property type="nucleotide sequence ID" value="NZ_CP120678.1"/>
</dbReference>
<comment type="subcellular location">
    <subcellularLocation>
        <location evidence="1">Cell membrane</location>
        <topology evidence="1">Multi-pass membrane protein</topology>
    </subcellularLocation>
</comment>
<dbReference type="Pfam" id="PF00892">
    <property type="entry name" value="EamA"/>
    <property type="match status" value="2"/>
</dbReference>
<keyword evidence="5 7" id="KW-1133">Transmembrane helix</keyword>
<feature type="transmembrane region" description="Helical" evidence="7">
    <location>
        <begin position="42"/>
        <end position="58"/>
    </location>
</feature>
<evidence type="ECO:0000256" key="5">
    <source>
        <dbReference type="ARBA" id="ARBA00022989"/>
    </source>
</evidence>
<name>A0A9Y2AJF5_9FIRM</name>
<comment type="similarity">
    <text evidence="2">Belongs to the EamA transporter family.</text>
</comment>
<evidence type="ECO:0000256" key="3">
    <source>
        <dbReference type="ARBA" id="ARBA00022475"/>
    </source>
</evidence>
<feature type="transmembrane region" description="Helical" evidence="7">
    <location>
        <begin position="187"/>
        <end position="204"/>
    </location>
</feature>
<feature type="transmembrane region" description="Helical" evidence="7">
    <location>
        <begin position="248"/>
        <end position="267"/>
    </location>
</feature>
<feature type="transmembrane region" description="Helical" evidence="7">
    <location>
        <begin position="216"/>
        <end position="236"/>
    </location>
</feature>
<dbReference type="InterPro" id="IPR050638">
    <property type="entry name" value="AA-Vitamin_Transporters"/>
</dbReference>
<keyword evidence="10" id="KW-1185">Reference proteome</keyword>
<gene>
    <name evidence="9" type="ORF">P3F81_04045</name>
</gene>
<dbReference type="InterPro" id="IPR037185">
    <property type="entry name" value="EmrE-like"/>
</dbReference>
<evidence type="ECO:0000256" key="7">
    <source>
        <dbReference type="SAM" id="Phobius"/>
    </source>
</evidence>
<keyword evidence="6 7" id="KW-0472">Membrane</keyword>
<evidence type="ECO:0000259" key="8">
    <source>
        <dbReference type="Pfam" id="PF00892"/>
    </source>
</evidence>
<dbReference type="EMBL" id="CP120678">
    <property type="protein sequence ID" value="WIW71487.1"/>
    <property type="molecule type" value="Genomic_DNA"/>
</dbReference>
<keyword evidence="4 7" id="KW-0812">Transmembrane</keyword>
<dbReference type="SUPFAM" id="SSF103481">
    <property type="entry name" value="Multidrug resistance efflux transporter EmrE"/>
    <property type="match status" value="2"/>
</dbReference>
<accession>A0A9Y2AJF5</accession>
<evidence type="ECO:0000256" key="1">
    <source>
        <dbReference type="ARBA" id="ARBA00004651"/>
    </source>
</evidence>
<evidence type="ECO:0000256" key="6">
    <source>
        <dbReference type="ARBA" id="ARBA00023136"/>
    </source>
</evidence>
<feature type="transmembrane region" description="Helical" evidence="7">
    <location>
        <begin position="70"/>
        <end position="87"/>
    </location>
</feature>
<feature type="domain" description="EamA" evidence="8">
    <location>
        <begin position="153"/>
        <end position="290"/>
    </location>
</feature>
<dbReference type="InterPro" id="IPR000620">
    <property type="entry name" value="EamA_dom"/>
</dbReference>
<dbReference type="Proteomes" id="UP001243623">
    <property type="component" value="Chromosome"/>
</dbReference>
<evidence type="ECO:0000313" key="9">
    <source>
        <dbReference type="EMBL" id="WIW71487.1"/>
    </source>
</evidence>
<protein>
    <submittedName>
        <fullName evidence="9">EamA family transporter</fullName>
    </submittedName>
</protein>
<feature type="domain" description="EamA" evidence="8">
    <location>
        <begin position="9"/>
        <end position="142"/>
    </location>
</feature>
<feature type="transmembrane region" description="Helical" evidence="7">
    <location>
        <begin position="128"/>
        <end position="147"/>
    </location>
</feature>
<evidence type="ECO:0000313" key="10">
    <source>
        <dbReference type="Proteomes" id="UP001243623"/>
    </source>
</evidence>
<reference evidence="9" key="1">
    <citation type="submission" date="2023-03" db="EMBL/GenBank/DDBJ databases">
        <title>Selenobaculum gbiensis gen. nov. sp. nov., a new bacterium isolated from the gut microbiota of IBD patient.</title>
        <authorList>
            <person name="Yeo S."/>
            <person name="Park H."/>
            <person name="Huh C.S."/>
        </authorList>
    </citation>
    <scope>NUCLEOTIDE SEQUENCE</scope>
    <source>
        <strain evidence="9">ICN-92133</strain>
    </source>
</reference>